<comment type="caution">
    <text evidence="2">The sequence shown here is derived from an EMBL/GenBank/DDBJ whole genome shotgun (WGS) entry which is preliminary data.</text>
</comment>
<organism evidence="2 3">
    <name type="scientific">Candidatus Fusicatenibacter merdavium</name>
    <dbReference type="NCBI Taxonomy" id="2838600"/>
    <lineage>
        <taxon>Bacteria</taxon>
        <taxon>Bacillati</taxon>
        <taxon>Bacillota</taxon>
        <taxon>Clostridia</taxon>
        <taxon>Lachnospirales</taxon>
        <taxon>Lachnospiraceae</taxon>
        <taxon>Fusicatenibacter</taxon>
    </lineage>
</organism>
<dbReference type="InterPro" id="IPR003848">
    <property type="entry name" value="DUF218"/>
</dbReference>
<dbReference type="EMBL" id="DXEK01000184">
    <property type="protein sequence ID" value="HIX78136.1"/>
    <property type="molecule type" value="Genomic_DNA"/>
</dbReference>
<evidence type="ECO:0000259" key="1">
    <source>
        <dbReference type="Pfam" id="PF02698"/>
    </source>
</evidence>
<dbReference type="PANTHER" id="PTHR30336:SF20">
    <property type="entry name" value="DUF218 DOMAIN-CONTAINING PROTEIN"/>
    <property type="match status" value="1"/>
</dbReference>
<dbReference type="Proteomes" id="UP000886890">
    <property type="component" value="Unassembled WGS sequence"/>
</dbReference>
<proteinExistence type="predicted"/>
<evidence type="ECO:0000313" key="3">
    <source>
        <dbReference type="Proteomes" id="UP000886890"/>
    </source>
</evidence>
<dbReference type="Gene3D" id="3.40.50.620">
    <property type="entry name" value="HUPs"/>
    <property type="match status" value="1"/>
</dbReference>
<sequence>MHESFLKNFTDIIFLEDEPQRADVIFIPGNGWPQMAQRAAELWKEGMAPWLLPSGRYSVIKGRFGGVTAEQERYPGPYATEWEFLRDVLVKEGIPESAILREDSATYTYENAIYSRKVTDQVGISVHRGIICCQSHHARRCRMYYQLLYPETEFLVVPSDTEVGRETWYRSERGIQLVLGEIERCGGQFHQILREKFL</sequence>
<dbReference type="InterPro" id="IPR014729">
    <property type="entry name" value="Rossmann-like_a/b/a_fold"/>
</dbReference>
<dbReference type="CDD" id="cd06259">
    <property type="entry name" value="YdcF-like"/>
    <property type="match status" value="1"/>
</dbReference>
<dbReference type="AlphaFoldDB" id="A0A9D1XFI6"/>
<evidence type="ECO:0000313" key="2">
    <source>
        <dbReference type="EMBL" id="HIX78136.1"/>
    </source>
</evidence>
<dbReference type="Pfam" id="PF02698">
    <property type="entry name" value="DUF218"/>
    <property type="match status" value="1"/>
</dbReference>
<accession>A0A9D1XFI6</accession>
<dbReference type="GO" id="GO:0005886">
    <property type="term" value="C:plasma membrane"/>
    <property type="evidence" value="ECO:0007669"/>
    <property type="project" value="TreeGrafter"/>
</dbReference>
<gene>
    <name evidence="2" type="ORF">H9734_11185</name>
</gene>
<feature type="domain" description="DUF218" evidence="1">
    <location>
        <begin position="23"/>
        <end position="161"/>
    </location>
</feature>
<dbReference type="InterPro" id="IPR051599">
    <property type="entry name" value="Cell_Envelope_Assoc"/>
</dbReference>
<reference evidence="2" key="1">
    <citation type="journal article" date="2021" name="PeerJ">
        <title>Extensive microbial diversity within the chicken gut microbiome revealed by metagenomics and culture.</title>
        <authorList>
            <person name="Gilroy R."/>
            <person name="Ravi A."/>
            <person name="Getino M."/>
            <person name="Pursley I."/>
            <person name="Horton D.L."/>
            <person name="Alikhan N.F."/>
            <person name="Baker D."/>
            <person name="Gharbi K."/>
            <person name="Hall N."/>
            <person name="Watson M."/>
            <person name="Adriaenssens E.M."/>
            <person name="Foster-Nyarko E."/>
            <person name="Jarju S."/>
            <person name="Secka A."/>
            <person name="Antonio M."/>
            <person name="Oren A."/>
            <person name="Chaudhuri R.R."/>
            <person name="La Ragione R."/>
            <person name="Hildebrand F."/>
            <person name="Pallen M.J."/>
        </authorList>
    </citation>
    <scope>NUCLEOTIDE SEQUENCE</scope>
    <source>
        <strain evidence="2">CHK183-1962</strain>
    </source>
</reference>
<dbReference type="PANTHER" id="PTHR30336">
    <property type="entry name" value="INNER MEMBRANE PROTEIN, PROBABLE PERMEASE"/>
    <property type="match status" value="1"/>
</dbReference>
<protein>
    <submittedName>
        <fullName evidence="2">YdcF family protein</fullName>
    </submittedName>
</protein>
<name>A0A9D1XFI6_9FIRM</name>
<reference evidence="2" key="2">
    <citation type="submission" date="2021-04" db="EMBL/GenBank/DDBJ databases">
        <authorList>
            <person name="Gilroy R."/>
        </authorList>
    </citation>
    <scope>NUCLEOTIDE SEQUENCE</scope>
    <source>
        <strain evidence="2">CHK183-1962</strain>
    </source>
</reference>